<evidence type="ECO:0000313" key="1">
    <source>
        <dbReference type="EMBL" id="KAL3230069.1"/>
    </source>
</evidence>
<gene>
    <name evidence="1" type="ORF">RNJ44_01432</name>
</gene>
<keyword evidence="2" id="KW-1185">Reference proteome</keyword>
<accession>A0ABR4NPS4</accession>
<proteinExistence type="predicted"/>
<dbReference type="EMBL" id="JBEVYD010000010">
    <property type="protein sequence ID" value="KAL3230069.1"/>
    <property type="molecule type" value="Genomic_DNA"/>
</dbReference>
<protein>
    <submittedName>
        <fullName evidence="1">Uncharacterized protein</fullName>
    </submittedName>
</protein>
<comment type="caution">
    <text evidence="1">The sequence shown here is derived from an EMBL/GenBank/DDBJ whole genome shotgun (WGS) entry which is preliminary data.</text>
</comment>
<reference evidence="1 2" key="1">
    <citation type="submission" date="2024-05" db="EMBL/GenBank/DDBJ databases">
        <title>Long read based assembly of the Candida bracarensis genome reveals expanded adhesin content.</title>
        <authorList>
            <person name="Marcet-Houben M."/>
            <person name="Ksiezopolska E."/>
            <person name="Gabaldon T."/>
        </authorList>
    </citation>
    <scope>NUCLEOTIDE SEQUENCE [LARGE SCALE GENOMIC DNA]</scope>
    <source>
        <strain evidence="1 2">CBM6</strain>
    </source>
</reference>
<name>A0ABR4NPS4_9SACH</name>
<sequence>MRQVPKSLLLKQKKRLQRIVSNNSVRDIRSKLFAASIADVFQPLNPVTKDTDAPQDLALFNSSQILDYNETVEQFFSLASNPETMRTWYNNRHGTTRREWHTLEYSTSLYNSSASWRDVPRDVAKSMYLHGFGQFGPRRDFSLPLNGTHRYSGWFYKEPLTSSVLLYGSLLGLLGFCIA</sequence>
<dbReference type="Proteomes" id="UP001623330">
    <property type="component" value="Unassembled WGS sequence"/>
</dbReference>
<evidence type="ECO:0000313" key="2">
    <source>
        <dbReference type="Proteomes" id="UP001623330"/>
    </source>
</evidence>
<organism evidence="1 2">
    <name type="scientific">Nakaseomyces bracarensis</name>
    <dbReference type="NCBI Taxonomy" id="273131"/>
    <lineage>
        <taxon>Eukaryota</taxon>
        <taxon>Fungi</taxon>
        <taxon>Dikarya</taxon>
        <taxon>Ascomycota</taxon>
        <taxon>Saccharomycotina</taxon>
        <taxon>Saccharomycetes</taxon>
        <taxon>Saccharomycetales</taxon>
        <taxon>Saccharomycetaceae</taxon>
        <taxon>Nakaseomyces</taxon>
    </lineage>
</organism>